<gene>
    <name evidence="1" type="ORF">ACFPWU_08940</name>
</gene>
<sequence length="155" mass="16757">MDPHIRAEEALFEHFEPLLDSRLDGFREEVGYASFSGVAGPSYISFAFEDPTLAPEQSAENLLELSARVILFSEESFPAAAAVAEQLSGHPALSSGTAVKRLIRDPDTGQHSYCNIELEATLASGTLATLLDLADEVNQIGLLLQEARREITPAI</sequence>
<evidence type="ECO:0000313" key="1">
    <source>
        <dbReference type="EMBL" id="MFC6153786.1"/>
    </source>
</evidence>
<accession>A0ABW1QWG5</accession>
<name>A0ABW1QWG5_9ACTN</name>
<keyword evidence="2" id="KW-1185">Reference proteome</keyword>
<dbReference type="EMBL" id="JBHSQI010000004">
    <property type="protein sequence ID" value="MFC6153786.1"/>
    <property type="molecule type" value="Genomic_DNA"/>
</dbReference>
<evidence type="ECO:0000313" key="2">
    <source>
        <dbReference type="Proteomes" id="UP001596098"/>
    </source>
</evidence>
<dbReference type="Proteomes" id="UP001596098">
    <property type="component" value="Unassembled WGS sequence"/>
</dbReference>
<protein>
    <recommendedName>
        <fullName evidence="3">Sensory transduction regulator</fullName>
    </recommendedName>
</protein>
<evidence type="ECO:0008006" key="3">
    <source>
        <dbReference type="Google" id="ProtNLM"/>
    </source>
</evidence>
<dbReference type="RefSeq" id="WP_128219935.1">
    <property type="nucleotide sequence ID" value="NZ_CP034929.1"/>
</dbReference>
<reference evidence="2" key="1">
    <citation type="journal article" date="2019" name="Int. J. Syst. Evol. Microbiol.">
        <title>The Global Catalogue of Microorganisms (GCM) 10K type strain sequencing project: providing services to taxonomists for standard genome sequencing and annotation.</title>
        <authorList>
            <consortium name="The Broad Institute Genomics Platform"/>
            <consortium name="The Broad Institute Genome Sequencing Center for Infectious Disease"/>
            <person name="Wu L."/>
            <person name="Ma J."/>
        </authorList>
    </citation>
    <scope>NUCLEOTIDE SEQUENCE [LARGE SCALE GENOMIC DNA]</scope>
    <source>
        <strain evidence="2">DFY28</strain>
    </source>
</reference>
<organism evidence="1 2">
    <name type="scientific">Nocardioides yefusunii</name>
    <dbReference type="NCBI Taxonomy" id="2500546"/>
    <lineage>
        <taxon>Bacteria</taxon>
        <taxon>Bacillati</taxon>
        <taxon>Actinomycetota</taxon>
        <taxon>Actinomycetes</taxon>
        <taxon>Propionibacteriales</taxon>
        <taxon>Nocardioidaceae</taxon>
        <taxon>Nocardioides</taxon>
    </lineage>
</organism>
<comment type="caution">
    <text evidence="1">The sequence shown here is derived from an EMBL/GenBank/DDBJ whole genome shotgun (WGS) entry which is preliminary data.</text>
</comment>
<proteinExistence type="predicted"/>